<dbReference type="SUPFAM" id="SSF53474">
    <property type="entry name" value="alpha/beta-Hydrolases"/>
    <property type="match status" value="1"/>
</dbReference>
<dbReference type="Pfam" id="PF10340">
    <property type="entry name" value="Say1_Mug180"/>
    <property type="match status" value="1"/>
</dbReference>
<evidence type="ECO:0000313" key="3">
    <source>
        <dbReference type="Proteomes" id="UP000005222"/>
    </source>
</evidence>
<protein>
    <submittedName>
        <fullName evidence="2">Piso0_001891 protein</fullName>
    </submittedName>
</protein>
<dbReference type="GO" id="GO:0016787">
    <property type="term" value="F:hydrolase activity"/>
    <property type="evidence" value="ECO:0007669"/>
    <property type="project" value="UniProtKB-KW"/>
</dbReference>
<dbReference type="InParanoid" id="G8YLZ2"/>
<dbReference type="PANTHER" id="PTHR48081:SF31">
    <property type="entry name" value="STERYL ACETYL HYDROLASE MUG81-RELATED"/>
    <property type="match status" value="1"/>
</dbReference>
<gene>
    <name evidence="2" type="primary">Piso0_001891</name>
    <name evidence="2" type="ORF">GNLVRS01_PISO0F00159g</name>
</gene>
<evidence type="ECO:0000256" key="1">
    <source>
        <dbReference type="ARBA" id="ARBA00022801"/>
    </source>
</evidence>
<dbReference type="OrthoDB" id="2152029at2759"/>
<dbReference type="PANTHER" id="PTHR48081">
    <property type="entry name" value="AB HYDROLASE SUPERFAMILY PROTEIN C4A8.06C"/>
    <property type="match status" value="1"/>
</dbReference>
<name>G8YLZ2_PICSO</name>
<sequence length="393" mass="45026">MSTAQFLFKVATLPFKVLQTVIEYYTTGTVYSKTSTEFRSSLWKNICVSVEYYLEGSITKNCIYLFAYKKTKSLFDAFRSNPMVTSSSLPHYGEKFTEHSYWLVKNDCSSAEDEEVIVFLHGGGFALCFFRCQFIGLLALYHAMRGPSKKNVSILLVDYSLTIFDKKYPTQIHETLEAYKKLADDGYKKIHLFAESCGSNLALVVSRFIAYPEEAQRHFNQFKEFDFNFGIKLQPASLVLISPWLEPKKRPQLPPKHGANVDGDLGARDTIMADWYLENVEAEGIDDWFMFSETGYDFWSKVEPFQDASKALIVYGEREVLRDGIEKWINNMRDGGGKLSVSLVKGGIHSGMFYAESLDYDFHSGAKRALKGDFEDKFTFNRVCQFYENLLSK</sequence>
<keyword evidence="1" id="KW-0378">Hydrolase</keyword>
<organism evidence="2 3">
    <name type="scientific">Pichia sorbitophila (strain ATCC MYA-4447 / BCRC 22081 / CBS 7064 / NBRC 10061 / NRRL Y-12695)</name>
    <name type="common">Hybrid yeast</name>
    <dbReference type="NCBI Taxonomy" id="559304"/>
    <lineage>
        <taxon>Eukaryota</taxon>
        <taxon>Fungi</taxon>
        <taxon>Dikarya</taxon>
        <taxon>Ascomycota</taxon>
        <taxon>Saccharomycotina</taxon>
        <taxon>Pichiomycetes</taxon>
        <taxon>Debaryomycetaceae</taxon>
        <taxon>Millerozyma</taxon>
    </lineage>
</organism>
<evidence type="ECO:0000313" key="2">
    <source>
        <dbReference type="EMBL" id="CCE88388.1"/>
    </source>
</evidence>
<dbReference type="Gene3D" id="3.40.50.1820">
    <property type="entry name" value="alpha/beta hydrolase"/>
    <property type="match status" value="1"/>
</dbReference>
<accession>G8YLZ2</accession>
<dbReference type="InterPro" id="IPR050300">
    <property type="entry name" value="GDXG_lipolytic_enzyme"/>
</dbReference>
<keyword evidence="3" id="KW-1185">Reference proteome</keyword>
<dbReference type="InterPro" id="IPR029058">
    <property type="entry name" value="AB_hydrolase_fold"/>
</dbReference>
<dbReference type="AlphaFoldDB" id="G8YLZ2"/>
<dbReference type="InterPro" id="IPR019436">
    <property type="entry name" value="Say1-like"/>
</dbReference>
<dbReference type="EMBL" id="FO082054">
    <property type="protein sequence ID" value="CCE88388.1"/>
    <property type="molecule type" value="Genomic_DNA"/>
</dbReference>
<dbReference type="Proteomes" id="UP000005222">
    <property type="component" value="Chromosome F"/>
</dbReference>
<dbReference type="HOGENOM" id="CLU_713702_0_0_1"/>
<reference evidence="2 3" key="1">
    <citation type="journal article" date="2012" name="G3 (Bethesda)">
        <title>Pichia sorbitophila, an interspecies yeast hybrid reveals early steps of genome resolution following polyploidization.</title>
        <authorList>
            <person name="Leh Louis V."/>
            <person name="Despons L."/>
            <person name="Friedrich A."/>
            <person name="Martin T."/>
            <person name="Durrens P."/>
            <person name="Casaregola S."/>
            <person name="Neuveglise C."/>
            <person name="Fairhead C."/>
            <person name="Marck C."/>
            <person name="Cruz J.A."/>
            <person name="Straub M.L."/>
            <person name="Kugler V."/>
            <person name="Sacerdot C."/>
            <person name="Uzunov Z."/>
            <person name="Thierry A."/>
            <person name="Weiss S."/>
            <person name="Bleykasten C."/>
            <person name="De Montigny J."/>
            <person name="Jacques N."/>
            <person name="Jung P."/>
            <person name="Lemaire M."/>
            <person name="Mallet S."/>
            <person name="Morel G."/>
            <person name="Richard G.F."/>
            <person name="Sarkar A."/>
            <person name="Savel G."/>
            <person name="Schacherer J."/>
            <person name="Seret M.L."/>
            <person name="Talla E."/>
            <person name="Samson G."/>
            <person name="Jubin C."/>
            <person name="Poulain J."/>
            <person name="Vacherie B."/>
            <person name="Barbe V."/>
            <person name="Pelletier E."/>
            <person name="Sherman D.J."/>
            <person name="Westhof E."/>
            <person name="Weissenbach J."/>
            <person name="Baret P.V."/>
            <person name="Wincker P."/>
            <person name="Gaillardin C."/>
            <person name="Dujon B."/>
            <person name="Souciet J.L."/>
        </authorList>
    </citation>
    <scope>NUCLEOTIDE SEQUENCE [LARGE SCALE GENOMIC DNA]</scope>
    <source>
        <strain evidence="3">ATCC MYA-4447 / BCRC 22081 / CBS 7064 / NBRC 10061 / NRRL Y-12695</strain>
    </source>
</reference>
<dbReference type="STRING" id="559304.G8YLZ2"/>
<dbReference type="OMA" id="NEIHIMG"/>
<dbReference type="eggNOG" id="ENOG502SBSE">
    <property type="taxonomic scope" value="Eukaryota"/>
</dbReference>
<proteinExistence type="predicted"/>